<sequence>MLSRVAVRASRPTTLLRSSAPLLRAPAARCWLSTAAASEPSPSSKQDRQIEASTARIMSLFEDFGDSDYIGEPMSITEHSVQAAAAAAKAGESPEAQLSCLLHDVGHLLGLEAGNPMGMDGCGTEDHETKGAEFLGSLGFSDTVSYLAKHHVNAKRYLCAKEPGYYEKLTEASKTTLKHQGGPMSAEECAEVEKDPRWPLVIRMRGYDEAGKDPSAPERSPREFLDDMRSNLVDSMSSSNASEKIWPASRYASSYVLSPEQLEAWDRDGYLIVSNALPAEYVAKLDGMAEEIAALPKSDANNGVPHPWLVHHERSKLPGDDSVNICRVENYCYNNEAWGELCFGLVQDLVSQAYREEAVLFKDKMNFKGPGGGNFLCHQDATAYATEDLASRHISVMVAIDASTNDNGPLQVTAGRHNEGFFKHEAGVVDPEVEASMEFHNVLTKPGDIVLFDSFLPHRSDINMSKTWRRLAYLTFNKRSEGDLHADYYKAKIDMMKAGTAGSISINKDFGGEVL</sequence>
<protein>
    <recommendedName>
        <fullName evidence="1">HD domain-containing protein</fullName>
    </recommendedName>
</protein>
<dbReference type="Pfam" id="PF05721">
    <property type="entry name" value="PhyH"/>
    <property type="match status" value="1"/>
</dbReference>
<gene>
    <name evidence="2" type="ORF">TeGR_g15158</name>
</gene>
<dbReference type="Gene3D" id="2.60.120.620">
    <property type="entry name" value="q2cbj1_9rhob like domain"/>
    <property type="match status" value="1"/>
</dbReference>
<dbReference type="SUPFAM" id="SSF51197">
    <property type="entry name" value="Clavaminate synthase-like"/>
    <property type="match status" value="1"/>
</dbReference>
<dbReference type="PANTHER" id="PTHR40202">
    <property type="match status" value="1"/>
</dbReference>
<dbReference type="Proteomes" id="UP001165060">
    <property type="component" value="Unassembled WGS sequence"/>
</dbReference>
<evidence type="ECO:0000313" key="3">
    <source>
        <dbReference type="Proteomes" id="UP001165060"/>
    </source>
</evidence>
<name>A0ABQ6MSQ0_9STRA</name>
<dbReference type="InterPro" id="IPR008775">
    <property type="entry name" value="Phytyl_CoA_dOase-like"/>
</dbReference>
<dbReference type="SUPFAM" id="SSF109604">
    <property type="entry name" value="HD-domain/PDEase-like"/>
    <property type="match status" value="1"/>
</dbReference>
<proteinExistence type="predicted"/>
<dbReference type="Gene3D" id="1.10.3210.10">
    <property type="entry name" value="Hypothetical protein af1432"/>
    <property type="match status" value="1"/>
</dbReference>
<dbReference type="EMBL" id="BRYB01003196">
    <property type="protein sequence ID" value="GMI32468.1"/>
    <property type="molecule type" value="Genomic_DNA"/>
</dbReference>
<reference evidence="2 3" key="1">
    <citation type="journal article" date="2023" name="Commun. Biol.">
        <title>Genome analysis of Parmales, the sister group of diatoms, reveals the evolutionary specialization of diatoms from phago-mixotrophs to photoautotrophs.</title>
        <authorList>
            <person name="Ban H."/>
            <person name="Sato S."/>
            <person name="Yoshikawa S."/>
            <person name="Yamada K."/>
            <person name="Nakamura Y."/>
            <person name="Ichinomiya M."/>
            <person name="Sato N."/>
            <person name="Blanc-Mathieu R."/>
            <person name="Endo H."/>
            <person name="Kuwata A."/>
            <person name="Ogata H."/>
        </authorList>
    </citation>
    <scope>NUCLEOTIDE SEQUENCE [LARGE SCALE GENOMIC DNA]</scope>
</reference>
<accession>A0ABQ6MSQ0</accession>
<evidence type="ECO:0000313" key="2">
    <source>
        <dbReference type="EMBL" id="GMI32468.1"/>
    </source>
</evidence>
<dbReference type="PANTHER" id="PTHR40202:SF1">
    <property type="entry name" value="HD DOMAIN-CONTAINING PROTEIN"/>
    <property type="match status" value="1"/>
</dbReference>
<evidence type="ECO:0000259" key="1">
    <source>
        <dbReference type="Pfam" id="PF01966"/>
    </source>
</evidence>
<dbReference type="InterPro" id="IPR006674">
    <property type="entry name" value="HD_domain"/>
</dbReference>
<feature type="domain" description="HD" evidence="1">
    <location>
        <begin position="78"/>
        <end position="156"/>
    </location>
</feature>
<keyword evidence="3" id="KW-1185">Reference proteome</keyword>
<comment type="caution">
    <text evidence="2">The sequence shown here is derived from an EMBL/GenBank/DDBJ whole genome shotgun (WGS) entry which is preliminary data.</text>
</comment>
<organism evidence="2 3">
    <name type="scientific">Tetraparma gracilis</name>
    <dbReference type="NCBI Taxonomy" id="2962635"/>
    <lineage>
        <taxon>Eukaryota</taxon>
        <taxon>Sar</taxon>
        <taxon>Stramenopiles</taxon>
        <taxon>Ochrophyta</taxon>
        <taxon>Bolidophyceae</taxon>
        <taxon>Parmales</taxon>
        <taxon>Triparmaceae</taxon>
        <taxon>Tetraparma</taxon>
    </lineage>
</organism>
<dbReference type="Pfam" id="PF01966">
    <property type="entry name" value="HD"/>
    <property type="match status" value="1"/>
</dbReference>
<dbReference type="InterPro" id="IPR052567">
    <property type="entry name" value="OP_Dioxygenase"/>
</dbReference>